<keyword evidence="2 3" id="KW-0975">Bacterial flagellum</keyword>
<dbReference type="InterPro" id="IPR001492">
    <property type="entry name" value="Flagellin"/>
</dbReference>
<proteinExistence type="inferred from homology"/>
<feature type="domain" description="Flagellin C-terminal" evidence="5">
    <location>
        <begin position="236"/>
        <end position="320"/>
    </location>
</feature>
<keyword evidence="6" id="KW-0282">Flagellum</keyword>
<dbReference type="Pfam" id="PF00700">
    <property type="entry name" value="Flagellin_C"/>
    <property type="match status" value="1"/>
</dbReference>
<dbReference type="InterPro" id="IPR046358">
    <property type="entry name" value="Flagellin_C"/>
</dbReference>
<dbReference type="OrthoDB" id="8328560at2"/>
<evidence type="ECO:0000259" key="4">
    <source>
        <dbReference type="Pfam" id="PF00669"/>
    </source>
</evidence>
<keyword evidence="6" id="KW-0969">Cilium</keyword>
<evidence type="ECO:0000259" key="5">
    <source>
        <dbReference type="Pfam" id="PF00700"/>
    </source>
</evidence>
<keyword evidence="7" id="KW-1185">Reference proteome</keyword>
<dbReference type="PRINTS" id="PR00207">
    <property type="entry name" value="FLAGELLIN"/>
</dbReference>
<dbReference type="Pfam" id="PF00669">
    <property type="entry name" value="Flagellin_N"/>
    <property type="match status" value="1"/>
</dbReference>
<evidence type="ECO:0000256" key="3">
    <source>
        <dbReference type="RuleBase" id="RU362073"/>
    </source>
</evidence>
<feature type="domain" description="Flagellin N-terminal" evidence="4">
    <location>
        <begin position="4"/>
        <end position="134"/>
    </location>
</feature>
<dbReference type="AlphaFoldDB" id="A0A5Q0CEA4"/>
<dbReference type="InterPro" id="IPR001029">
    <property type="entry name" value="Flagellin_N"/>
</dbReference>
<keyword evidence="6" id="KW-0966">Cell projection</keyword>
<name>A0A5Q0CEA4_9HYPH</name>
<accession>A0A5Q0CEA4</accession>
<dbReference type="GO" id="GO:0005576">
    <property type="term" value="C:extracellular region"/>
    <property type="evidence" value="ECO:0007669"/>
    <property type="project" value="UniProtKB-SubCell"/>
</dbReference>
<evidence type="ECO:0000256" key="1">
    <source>
        <dbReference type="ARBA" id="ARBA00005709"/>
    </source>
</evidence>
<dbReference type="PANTHER" id="PTHR42792">
    <property type="entry name" value="FLAGELLIN"/>
    <property type="match status" value="1"/>
</dbReference>
<evidence type="ECO:0000313" key="7">
    <source>
        <dbReference type="Proteomes" id="UP000326881"/>
    </source>
</evidence>
<comment type="subcellular location">
    <subcellularLocation>
        <location evidence="3">Secreted</location>
    </subcellularLocation>
    <subcellularLocation>
        <location evidence="3">Bacterial flagellum</location>
    </subcellularLocation>
</comment>
<dbReference type="RefSeq" id="WP_153272304.1">
    <property type="nucleotide sequence ID" value="NZ_CP043498.1"/>
</dbReference>
<comment type="function">
    <text evidence="3">Flagellin is the subunit protein which polymerizes to form the filaments of bacterial flagella.</text>
</comment>
<dbReference type="GO" id="GO:0005198">
    <property type="term" value="F:structural molecule activity"/>
    <property type="evidence" value="ECO:0007669"/>
    <property type="project" value="UniProtKB-UniRule"/>
</dbReference>
<dbReference type="SUPFAM" id="SSF64518">
    <property type="entry name" value="Phase 1 flagellin"/>
    <property type="match status" value="1"/>
</dbReference>
<dbReference type="Gene3D" id="1.20.1330.10">
    <property type="entry name" value="f41 fragment of flagellin, N-terminal domain"/>
    <property type="match status" value="1"/>
</dbReference>
<dbReference type="EMBL" id="CP043498">
    <property type="protein sequence ID" value="QFY62281.1"/>
    <property type="molecule type" value="Genomic_DNA"/>
</dbReference>
<organism evidence="6 7">
    <name type="scientific">Rhizobium grahamii</name>
    <dbReference type="NCBI Taxonomy" id="1120045"/>
    <lineage>
        <taxon>Bacteria</taxon>
        <taxon>Pseudomonadati</taxon>
        <taxon>Pseudomonadota</taxon>
        <taxon>Alphaproteobacteria</taxon>
        <taxon>Hyphomicrobiales</taxon>
        <taxon>Rhizobiaceae</taxon>
        <taxon>Rhizobium/Agrobacterium group</taxon>
        <taxon>Rhizobium</taxon>
    </lineage>
</organism>
<reference evidence="6 7" key="1">
    <citation type="submission" date="2019-08" db="EMBL/GenBank/DDBJ databases">
        <title>Prosopis cineraria nodule microbiome.</title>
        <authorList>
            <person name="Ali R."/>
            <person name="Chaluvadi S.R."/>
            <person name="Wang X."/>
        </authorList>
    </citation>
    <scope>NUCLEOTIDE SEQUENCE [LARGE SCALE GENOMIC DNA]</scope>
    <source>
        <strain evidence="6 7">BG7</strain>
    </source>
</reference>
<evidence type="ECO:0000313" key="6">
    <source>
        <dbReference type="EMBL" id="QFY62281.1"/>
    </source>
</evidence>
<gene>
    <name evidence="6" type="ORF">FZ934_18905</name>
</gene>
<evidence type="ECO:0000256" key="2">
    <source>
        <dbReference type="ARBA" id="ARBA00023143"/>
    </source>
</evidence>
<protein>
    <recommendedName>
        <fullName evidence="3">Flagellin</fullName>
    </recommendedName>
</protein>
<dbReference type="PANTHER" id="PTHR42792:SF2">
    <property type="entry name" value="FLAGELLIN"/>
    <property type="match status" value="1"/>
</dbReference>
<dbReference type="Proteomes" id="UP000326881">
    <property type="component" value="Chromosome"/>
</dbReference>
<comment type="similarity">
    <text evidence="1 3">Belongs to the bacterial flagellin family.</text>
</comment>
<sequence>MTSIVTNTSAANALQALRSLNSGLQQAQGRVSSGLRVESAADNAAYWSIATTMRSDNKALSAVSDALGLGAATVDTAYSAMSQAIDVMSEIKARFVAATEAGVDKTKINEELDQLKAQLRSTAQSASFSGQNWLYMNSPEDNVDRSVTSGFTREADGSVSLQSLTYNLYSDWDTPNVSFLVDDESGDAGIVTNSAYADRLGTASDWVLFNGERHQVHREMVLTDATTTDEIQEMLQVTETMTAKMTEVGSRLGSLSKGIAMQQAFASNLQDSISSGIGRLVDADMETESSKLAALQTQQQLATQSLSIANRAPQNILSLFQ</sequence>
<dbReference type="GO" id="GO:0009288">
    <property type="term" value="C:bacterial-type flagellum"/>
    <property type="evidence" value="ECO:0007669"/>
    <property type="project" value="UniProtKB-SubCell"/>
</dbReference>
<keyword evidence="3" id="KW-0964">Secreted</keyword>
<dbReference type="KEGG" id="rgr:FZ934_18905"/>